<evidence type="ECO:0000313" key="3">
    <source>
        <dbReference type="Proteomes" id="UP000215914"/>
    </source>
</evidence>
<name>A0A9K3HL96_HELAN</name>
<dbReference type="PANTHER" id="PTHR31807:SF52">
    <property type="entry name" value="QWRF FAMILY PROTEIN"/>
    <property type="match status" value="1"/>
</dbReference>
<evidence type="ECO:0000313" key="2">
    <source>
        <dbReference type="EMBL" id="KAF5780496.1"/>
    </source>
</evidence>
<feature type="compositionally biased region" description="Low complexity" evidence="1">
    <location>
        <begin position="43"/>
        <end position="74"/>
    </location>
</feature>
<accession>A0A9K3HL96</accession>
<protein>
    <submittedName>
        <fullName evidence="2">Uncharacterized protein</fullName>
    </submittedName>
</protein>
<gene>
    <name evidence="2" type="ORF">HanXRQr2_Chr11g0472541</name>
</gene>
<sequence>MVANASSRLPSPSKPKRSPLSPSDADNNGYSLPRGPKYREVSSRYLSSTTMTSSSSSSSSLSVSSTTTTSSSNSICTPMRRFPSPLVSSTTNSKRAQSAERRRIATPLVSSTNLMTPAVEMSSKRVQSAERRRIVTPLVSSTNLMTSASTENSKRAQSAERRRIVTPRIGEMMAGEKMLTKTPVRSLSVLFQGNSVACPASKVLLKSYSGGSNNNNRLGTPERKAATPVKKLGDSKPIDQQRWPGRLKKKGNCTVPLTAEGISLPSSPPDKDPWR</sequence>
<dbReference type="Gramene" id="mRNA:HanXRQr2_Chr11g0472541">
    <property type="protein sequence ID" value="CDS:HanXRQr2_Chr11g0472541.1"/>
    <property type="gene ID" value="HanXRQr2_Chr11g0472541"/>
</dbReference>
<proteinExistence type="predicted"/>
<feature type="region of interest" description="Disordered" evidence="1">
    <location>
        <begin position="210"/>
        <end position="275"/>
    </location>
</feature>
<dbReference type="AlphaFoldDB" id="A0A9K3HL96"/>
<feature type="region of interest" description="Disordered" evidence="1">
    <location>
        <begin position="1"/>
        <end position="101"/>
    </location>
</feature>
<reference evidence="2" key="1">
    <citation type="journal article" date="2017" name="Nature">
        <title>The sunflower genome provides insights into oil metabolism, flowering and Asterid evolution.</title>
        <authorList>
            <person name="Badouin H."/>
            <person name="Gouzy J."/>
            <person name="Grassa C.J."/>
            <person name="Murat F."/>
            <person name="Staton S.E."/>
            <person name="Cottret L."/>
            <person name="Lelandais-Briere C."/>
            <person name="Owens G.L."/>
            <person name="Carrere S."/>
            <person name="Mayjonade B."/>
            <person name="Legrand L."/>
            <person name="Gill N."/>
            <person name="Kane N.C."/>
            <person name="Bowers J.E."/>
            <person name="Hubner S."/>
            <person name="Bellec A."/>
            <person name="Berard A."/>
            <person name="Berges H."/>
            <person name="Blanchet N."/>
            <person name="Boniface M.C."/>
            <person name="Brunel D."/>
            <person name="Catrice O."/>
            <person name="Chaidir N."/>
            <person name="Claudel C."/>
            <person name="Donnadieu C."/>
            <person name="Faraut T."/>
            <person name="Fievet G."/>
            <person name="Helmstetter N."/>
            <person name="King M."/>
            <person name="Knapp S.J."/>
            <person name="Lai Z."/>
            <person name="Le Paslier M.C."/>
            <person name="Lippi Y."/>
            <person name="Lorenzon L."/>
            <person name="Mandel J.R."/>
            <person name="Marage G."/>
            <person name="Marchand G."/>
            <person name="Marquand E."/>
            <person name="Bret-Mestries E."/>
            <person name="Morien E."/>
            <person name="Nambeesan S."/>
            <person name="Nguyen T."/>
            <person name="Pegot-Espagnet P."/>
            <person name="Pouilly N."/>
            <person name="Raftis F."/>
            <person name="Sallet E."/>
            <person name="Schiex T."/>
            <person name="Thomas J."/>
            <person name="Vandecasteele C."/>
            <person name="Vares D."/>
            <person name="Vear F."/>
            <person name="Vautrin S."/>
            <person name="Crespi M."/>
            <person name="Mangin B."/>
            <person name="Burke J.M."/>
            <person name="Salse J."/>
            <person name="Munos S."/>
            <person name="Vincourt P."/>
            <person name="Rieseberg L.H."/>
            <person name="Langlade N.B."/>
        </authorList>
    </citation>
    <scope>NUCLEOTIDE SEQUENCE</scope>
    <source>
        <tissue evidence="2">Leaves</tissue>
    </source>
</reference>
<reference evidence="2" key="2">
    <citation type="submission" date="2020-06" db="EMBL/GenBank/DDBJ databases">
        <title>Helianthus annuus Genome sequencing and assembly Release 2.</title>
        <authorList>
            <person name="Gouzy J."/>
            <person name="Langlade N."/>
            <person name="Munos S."/>
        </authorList>
    </citation>
    <scope>NUCLEOTIDE SEQUENCE</scope>
    <source>
        <tissue evidence="2">Leaves</tissue>
    </source>
</reference>
<evidence type="ECO:0000256" key="1">
    <source>
        <dbReference type="SAM" id="MobiDB-lite"/>
    </source>
</evidence>
<dbReference type="Proteomes" id="UP000215914">
    <property type="component" value="Unassembled WGS sequence"/>
</dbReference>
<feature type="compositionally biased region" description="Polar residues" evidence="1">
    <location>
        <begin position="86"/>
        <end position="96"/>
    </location>
</feature>
<dbReference type="EMBL" id="MNCJ02000326">
    <property type="protein sequence ID" value="KAF5780496.1"/>
    <property type="molecule type" value="Genomic_DNA"/>
</dbReference>
<organism evidence="2 3">
    <name type="scientific">Helianthus annuus</name>
    <name type="common">Common sunflower</name>
    <dbReference type="NCBI Taxonomy" id="4232"/>
    <lineage>
        <taxon>Eukaryota</taxon>
        <taxon>Viridiplantae</taxon>
        <taxon>Streptophyta</taxon>
        <taxon>Embryophyta</taxon>
        <taxon>Tracheophyta</taxon>
        <taxon>Spermatophyta</taxon>
        <taxon>Magnoliopsida</taxon>
        <taxon>eudicotyledons</taxon>
        <taxon>Gunneridae</taxon>
        <taxon>Pentapetalae</taxon>
        <taxon>asterids</taxon>
        <taxon>campanulids</taxon>
        <taxon>Asterales</taxon>
        <taxon>Asteraceae</taxon>
        <taxon>Asteroideae</taxon>
        <taxon>Heliantheae alliance</taxon>
        <taxon>Heliantheae</taxon>
        <taxon>Helianthus</taxon>
    </lineage>
</organism>
<keyword evidence="3" id="KW-1185">Reference proteome</keyword>
<feature type="compositionally biased region" description="Basic and acidic residues" evidence="1">
    <location>
        <begin position="220"/>
        <end position="239"/>
    </location>
</feature>
<comment type="caution">
    <text evidence="2">The sequence shown here is derived from an EMBL/GenBank/DDBJ whole genome shotgun (WGS) entry which is preliminary data.</text>
</comment>
<feature type="compositionally biased region" description="Low complexity" evidence="1">
    <location>
        <begin position="1"/>
        <end position="11"/>
    </location>
</feature>
<dbReference type="PANTHER" id="PTHR31807">
    <property type="entry name" value="AUGMIN FAMILY MEMBER"/>
    <property type="match status" value="1"/>
</dbReference>